<dbReference type="SMART" id="SM00220">
    <property type="entry name" value="S_TKc"/>
    <property type="match status" value="1"/>
</dbReference>
<evidence type="ECO:0000256" key="3">
    <source>
        <dbReference type="ARBA" id="ARBA00021157"/>
    </source>
</evidence>
<dbReference type="GO" id="GO:1990385">
    <property type="term" value="C:meiotic spindle midzone"/>
    <property type="evidence" value="ECO:0007669"/>
    <property type="project" value="EnsemblFungi"/>
</dbReference>
<evidence type="ECO:0000256" key="8">
    <source>
        <dbReference type="ARBA" id="ARBA00022829"/>
    </source>
</evidence>
<dbReference type="GO" id="GO:0032133">
    <property type="term" value="C:chromosome passenger complex"/>
    <property type="evidence" value="ECO:0007669"/>
    <property type="project" value="EnsemblFungi"/>
</dbReference>
<dbReference type="EMBL" id="KV454426">
    <property type="protein sequence ID" value="ODQ82838.1"/>
    <property type="molecule type" value="Genomic_DNA"/>
</dbReference>
<evidence type="ECO:0000313" key="22">
    <source>
        <dbReference type="EMBL" id="ODQ82838.1"/>
    </source>
</evidence>
<dbReference type="FunFam" id="1.10.510.10:FF:000235">
    <property type="entry name" value="Serine/threonine-protein kinase ark1"/>
    <property type="match status" value="1"/>
</dbReference>
<dbReference type="GO" id="GO:0000781">
    <property type="term" value="C:chromosome, telomeric region"/>
    <property type="evidence" value="ECO:0007669"/>
    <property type="project" value="EnsemblFungi"/>
</dbReference>
<comment type="similarity">
    <text evidence="19">Belongs to the protein kinase superfamily. Ser/Thr protein kinase family. Aurora subfamily.</text>
</comment>
<sequence>MSQTRQWKPTNISCKKISVSPRRVPNSANYLSSTISSSLSSAPVLRKDIRKDGRTSIAGDRTLMARISVNRTSMARDRASLTKDRTLSKDRTNDKDRTRQVLPPDRTSLIRNDASLSFISLTSRTLSRLSRGYLNPLHGLTQPTPRVYCLEDFEIGRKLGKGKFGKVYCVKDKQTGFICALKVMEKKELSEYKVEKQFRREVEIQLNLRHPNILRLYGYFYDATRVYLILEYLVNGELYKLLKQKGQFSDVSASHYIYQMALAIRYLHQKNIIHRDIKPENILLGFNDVVKISDFGWSVHSLSSSKRATMCGTLDYLPPEMVESKDYTEKVDVWSLGVLCYEFLVGKPPFEEDYKNATYRRIAKVDLQIPSFVSHDAADFIQQLLQHDPERRFDLNQVEHHPWIVKNRPFWPIKK</sequence>
<evidence type="ECO:0000256" key="18">
    <source>
        <dbReference type="RuleBase" id="RU000304"/>
    </source>
</evidence>
<evidence type="ECO:0000313" key="23">
    <source>
        <dbReference type="Proteomes" id="UP000094336"/>
    </source>
</evidence>
<keyword evidence="9" id="KW-0995">Kinetochore</keyword>
<evidence type="ECO:0000256" key="16">
    <source>
        <dbReference type="PIRSR" id="PIRSR630616-3"/>
    </source>
</evidence>
<dbReference type="GO" id="GO:1902115">
    <property type="term" value="P:regulation of organelle assembly"/>
    <property type="evidence" value="ECO:0007669"/>
    <property type="project" value="UniProtKB-ARBA"/>
</dbReference>
<comment type="catalytic activity">
    <reaction evidence="13 19">
        <text>L-seryl-[protein] + ATP = O-phospho-L-seryl-[protein] + ADP + H(+)</text>
        <dbReference type="Rhea" id="RHEA:17989"/>
        <dbReference type="Rhea" id="RHEA-COMP:9863"/>
        <dbReference type="Rhea" id="RHEA-COMP:11604"/>
        <dbReference type="ChEBI" id="CHEBI:15378"/>
        <dbReference type="ChEBI" id="CHEBI:29999"/>
        <dbReference type="ChEBI" id="CHEBI:30616"/>
        <dbReference type="ChEBI" id="CHEBI:83421"/>
        <dbReference type="ChEBI" id="CHEBI:456216"/>
        <dbReference type="EC" id="2.7.11.1"/>
    </reaction>
</comment>
<evidence type="ECO:0000256" key="20">
    <source>
        <dbReference type="SAM" id="MobiDB-lite"/>
    </source>
</evidence>
<dbReference type="RefSeq" id="XP_018988166.1">
    <property type="nucleotide sequence ID" value="XM_019132102.1"/>
</dbReference>
<evidence type="ECO:0000256" key="1">
    <source>
        <dbReference type="ARBA" id="ARBA00004629"/>
    </source>
</evidence>
<dbReference type="GO" id="GO:1903380">
    <property type="term" value="P:positive regulation of mitotic chromosome condensation"/>
    <property type="evidence" value="ECO:0007669"/>
    <property type="project" value="EnsemblFungi"/>
</dbReference>
<dbReference type="Pfam" id="PF00069">
    <property type="entry name" value="Pkinase"/>
    <property type="match status" value="1"/>
</dbReference>
<dbReference type="AlphaFoldDB" id="A0A1E3QYY1"/>
<dbReference type="GO" id="GO:1990758">
    <property type="term" value="P:mitotic sister chromatid biorientation"/>
    <property type="evidence" value="ECO:0007669"/>
    <property type="project" value="EnsemblFungi"/>
</dbReference>
<feature type="binding site" evidence="15 17">
    <location>
        <position position="182"/>
    </location>
    <ligand>
        <name>ATP</name>
        <dbReference type="ChEBI" id="CHEBI:30616"/>
    </ligand>
</feature>
<dbReference type="GO" id="GO:0030447">
    <property type="term" value="P:filamentous growth"/>
    <property type="evidence" value="ECO:0007669"/>
    <property type="project" value="UniProtKB-ARBA"/>
</dbReference>
<dbReference type="Gene3D" id="1.10.510.10">
    <property type="entry name" value="Transferase(Phosphotransferase) domain 1"/>
    <property type="match status" value="1"/>
</dbReference>
<dbReference type="GO" id="GO:0051316">
    <property type="term" value="P:attachment of meiotic spindle microtubules to kinetochore"/>
    <property type="evidence" value="ECO:0007669"/>
    <property type="project" value="EnsemblFungi"/>
</dbReference>
<feature type="binding site" evidence="15">
    <location>
        <position position="294"/>
    </location>
    <ligand>
        <name>ATP</name>
        <dbReference type="ChEBI" id="CHEBI:30616"/>
    </ligand>
</feature>
<comment type="subcellular location">
    <subcellularLocation>
        <location evidence="1">Chromosome</location>
        <location evidence="1">Centromere</location>
        <location evidence="1">Kinetochore</location>
    </subcellularLocation>
</comment>
<proteinExistence type="inferred from homology"/>
<dbReference type="GeneID" id="30149955"/>
<keyword evidence="11" id="KW-0137">Centromere</keyword>
<feature type="compositionally biased region" description="Basic and acidic residues" evidence="20">
    <location>
        <begin position="75"/>
        <end position="99"/>
    </location>
</feature>
<protein>
    <recommendedName>
        <fullName evidence="3 19">Aurora kinase</fullName>
        <ecNumber evidence="2 19">2.7.11.1</ecNumber>
    </recommendedName>
</protein>
<dbReference type="GO" id="GO:0010971">
    <property type="term" value="P:positive regulation of G2/M transition of mitotic cell cycle"/>
    <property type="evidence" value="ECO:0007669"/>
    <property type="project" value="EnsemblFungi"/>
</dbReference>
<reference evidence="23" key="1">
    <citation type="submission" date="2016-05" db="EMBL/GenBank/DDBJ databases">
        <title>Comparative genomics of biotechnologically important yeasts.</title>
        <authorList>
            <consortium name="DOE Joint Genome Institute"/>
            <person name="Riley R."/>
            <person name="Haridas S."/>
            <person name="Wolfe K.H."/>
            <person name="Lopes M.R."/>
            <person name="Hittinger C.T."/>
            <person name="Goker M."/>
            <person name="Salamov A."/>
            <person name="Wisecaver J."/>
            <person name="Long T.M."/>
            <person name="Aerts A.L."/>
            <person name="Barry K."/>
            <person name="Choi C."/>
            <person name="Clum A."/>
            <person name="Coughlan A.Y."/>
            <person name="Deshpande S."/>
            <person name="Douglass A.P."/>
            <person name="Hanson S.J."/>
            <person name="Klenk H.-P."/>
            <person name="Labutti K."/>
            <person name="Lapidus A."/>
            <person name="Lindquist E."/>
            <person name="Lipzen A."/>
            <person name="Meier-Kolthoff J.P."/>
            <person name="Ohm R.A."/>
            <person name="Otillar R.P."/>
            <person name="Pangilinan J."/>
            <person name="Peng Y."/>
            <person name="Rokas A."/>
            <person name="Rosa C.A."/>
            <person name="Scheuner C."/>
            <person name="Sibirny A.A."/>
            <person name="Slot J.C."/>
            <person name="Stielow J.B."/>
            <person name="Sun H."/>
            <person name="Kurtzman C.P."/>
            <person name="Blackwell M."/>
            <person name="Grigoriev I.V."/>
            <person name="Jeffries T.W."/>
        </authorList>
    </citation>
    <scope>NUCLEOTIDE SEQUENCE [LARGE SCALE GENOMIC DNA]</scope>
    <source>
        <strain evidence="23">NRRL Y-12698</strain>
    </source>
</reference>
<dbReference type="GO" id="GO:1905824">
    <property type="term" value="P:positive regulation of mitotic sister chromatid arm separation"/>
    <property type="evidence" value="ECO:0007669"/>
    <property type="project" value="EnsemblFungi"/>
</dbReference>
<dbReference type="GO" id="GO:0005524">
    <property type="term" value="F:ATP binding"/>
    <property type="evidence" value="ECO:0007669"/>
    <property type="project" value="UniProtKB-UniRule"/>
</dbReference>
<keyword evidence="10 15" id="KW-0067">ATP-binding</keyword>
<evidence type="ECO:0000259" key="21">
    <source>
        <dbReference type="PROSITE" id="PS50011"/>
    </source>
</evidence>
<dbReference type="GO" id="GO:0007094">
    <property type="term" value="P:mitotic spindle assembly checkpoint signaling"/>
    <property type="evidence" value="ECO:0007669"/>
    <property type="project" value="EnsemblFungi"/>
</dbReference>
<comment type="catalytic activity">
    <reaction evidence="12 19">
        <text>L-threonyl-[protein] + ATP = O-phospho-L-threonyl-[protein] + ADP + H(+)</text>
        <dbReference type="Rhea" id="RHEA:46608"/>
        <dbReference type="Rhea" id="RHEA-COMP:11060"/>
        <dbReference type="Rhea" id="RHEA-COMP:11605"/>
        <dbReference type="ChEBI" id="CHEBI:15378"/>
        <dbReference type="ChEBI" id="CHEBI:30013"/>
        <dbReference type="ChEBI" id="CHEBI:30616"/>
        <dbReference type="ChEBI" id="CHEBI:61977"/>
        <dbReference type="ChEBI" id="CHEBI:456216"/>
        <dbReference type="EC" id="2.7.11.1"/>
    </reaction>
</comment>
<accession>A0A1E3QYY1</accession>
<keyword evidence="23" id="KW-1185">Reference proteome</keyword>
<dbReference type="InterPro" id="IPR008271">
    <property type="entry name" value="Ser/Thr_kinase_AS"/>
</dbReference>
<dbReference type="FunFam" id="3.30.200.20:FF:000042">
    <property type="entry name" value="Aurora kinase A"/>
    <property type="match status" value="1"/>
</dbReference>
<evidence type="ECO:0000256" key="17">
    <source>
        <dbReference type="PROSITE-ProRule" id="PRU10141"/>
    </source>
</evidence>
<feature type="cross-link" description="Glycyl lysine isopeptide (Lys-Gly) (interchain with G-Cter in SUMO2)" evidence="16">
    <location>
        <position position="278"/>
    </location>
</feature>
<dbReference type="PROSITE" id="PS50011">
    <property type="entry name" value="PROTEIN_KINASE_DOM"/>
    <property type="match status" value="1"/>
</dbReference>
<dbReference type="GO" id="GO:0140602">
    <property type="term" value="C:nucleolar peripheral inclusion body"/>
    <property type="evidence" value="ECO:0007669"/>
    <property type="project" value="EnsemblFungi"/>
</dbReference>
<evidence type="ECO:0000256" key="11">
    <source>
        <dbReference type="ARBA" id="ARBA00023328"/>
    </source>
</evidence>
<feature type="binding site" evidence="15">
    <location>
        <position position="163"/>
    </location>
    <ligand>
        <name>ATP</name>
        <dbReference type="ChEBI" id="CHEBI:30616"/>
    </ligand>
</feature>
<organism evidence="22 23">
    <name type="scientific">Babjeviella inositovora NRRL Y-12698</name>
    <dbReference type="NCBI Taxonomy" id="984486"/>
    <lineage>
        <taxon>Eukaryota</taxon>
        <taxon>Fungi</taxon>
        <taxon>Dikarya</taxon>
        <taxon>Ascomycota</taxon>
        <taxon>Saccharomycotina</taxon>
        <taxon>Pichiomycetes</taxon>
        <taxon>Serinales incertae sedis</taxon>
        <taxon>Babjeviella</taxon>
    </lineage>
</organism>
<feature type="binding site" evidence="15">
    <location>
        <begin position="280"/>
        <end position="281"/>
    </location>
    <ligand>
        <name>ATP</name>
        <dbReference type="ChEBI" id="CHEBI:30616"/>
    </ligand>
</feature>
<dbReference type="GO" id="GO:1904967">
    <property type="term" value="P:regulation of spindle attachment to meiosis I kinetochore"/>
    <property type="evidence" value="ECO:0007669"/>
    <property type="project" value="EnsemblFungi"/>
</dbReference>
<dbReference type="GO" id="GO:0033316">
    <property type="term" value="P:meiotic spindle assembly checkpoint signaling"/>
    <property type="evidence" value="ECO:0007669"/>
    <property type="project" value="EnsemblFungi"/>
</dbReference>
<dbReference type="GO" id="GO:0120110">
    <property type="term" value="P:interphase mitotic telomere clustering"/>
    <property type="evidence" value="ECO:0007669"/>
    <property type="project" value="EnsemblFungi"/>
</dbReference>
<evidence type="ECO:0000256" key="6">
    <source>
        <dbReference type="ARBA" id="ARBA00022741"/>
    </source>
</evidence>
<evidence type="ECO:0000256" key="10">
    <source>
        <dbReference type="ARBA" id="ARBA00022840"/>
    </source>
</evidence>
<feature type="region of interest" description="Disordered" evidence="20">
    <location>
        <begin position="75"/>
        <end position="100"/>
    </location>
</feature>
<dbReference type="GO" id="GO:0035175">
    <property type="term" value="F:histone H3S10 kinase activity"/>
    <property type="evidence" value="ECO:0007669"/>
    <property type="project" value="EnsemblFungi"/>
</dbReference>
<evidence type="ECO:0000256" key="9">
    <source>
        <dbReference type="ARBA" id="ARBA00022838"/>
    </source>
</evidence>
<feature type="domain" description="Protein kinase" evidence="21">
    <location>
        <begin position="153"/>
        <end position="404"/>
    </location>
</feature>
<evidence type="ECO:0000256" key="13">
    <source>
        <dbReference type="ARBA" id="ARBA00048679"/>
    </source>
</evidence>
<dbReference type="PANTHER" id="PTHR24350">
    <property type="entry name" value="SERINE/THREONINE-PROTEIN KINASE IAL-RELATED"/>
    <property type="match status" value="1"/>
</dbReference>
<evidence type="ECO:0000256" key="5">
    <source>
        <dbReference type="ARBA" id="ARBA00022679"/>
    </source>
</evidence>
<dbReference type="PROSITE" id="PS00108">
    <property type="entry name" value="PROTEIN_KINASE_ST"/>
    <property type="match status" value="1"/>
</dbReference>
<dbReference type="EC" id="2.7.11.1" evidence="2 19"/>
<evidence type="ECO:0000256" key="2">
    <source>
        <dbReference type="ARBA" id="ARBA00012513"/>
    </source>
</evidence>
<evidence type="ECO:0000256" key="19">
    <source>
        <dbReference type="RuleBase" id="RU367134"/>
    </source>
</evidence>
<dbReference type="InterPro" id="IPR030616">
    <property type="entry name" value="Aur-like"/>
</dbReference>
<evidence type="ECO:0000256" key="14">
    <source>
        <dbReference type="PIRSR" id="PIRSR630616-1"/>
    </source>
</evidence>
<dbReference type="STRING" id="984486.A0A1E3QYY1"/>
<dbReference type="GO" id="GO:0140429">
    <property type="term" value="P:positive regulation of mitotic sister chromatid biorientation"/>
    <property type="evidence" value="ECO:0007669"/>
    <property type="project" value="EnsemblFungi"/>
</dbReference>
<dbReference type="InterPro" id="IPR011009">
    <property type="entry name" value="Kinase-like_dom_sf"/>
</dbReference>
<dbReference type="SUPFAM" id="SSF56112">
    <property type="entry name" value="Protein kinase-like (PK-like)"/>
    <property type="match status" value="1"/>
</dbReference>
<dbReference type="GO" id="GO:1902412">
    <property type="term" value="P:regulation of mitotic cytokinesis"/>
    <property type="evidence" value="ECO:0007669"/>
    <property type="project" value="EnsemblFungi"/>
</dbReference>
<dbReference type="GO" id="GO:1990023">
    <property type="term" value="C:mitotic spindle midzone"/>
    <property type="evidence" value="ECO:0007669"/>
    <property type="project" value="EnsemblFungi"/>
</dbReference>
<evidence type="ECO:0000256" key="15">
    <source>
        <dbReference type="PIRSR" id="PIRSR630616-2"/>
    </source>
</evidence>
<keyword evidence="6 15" id="KW-0547">Nucleotide-binding</keyword>
<keyword evidence="8" id="KW-0159">Chromosome partition</keyword>
<gene>
    <name evidence="22" type="ORF">BABINDRAFT_43997</name>
</gene>
<dbReference type="InterPro" id="IPR000719">
    <property type="entry name" value="Prot_kinase_dom"/>
</dbReference>
<dbReference type="CDD" id="cd14007">
    <property type="entry name" value="STKc_Aurora"/>
    <property type="match status" value="1"/>
</dbReference>
<evidence type="ECO:0000256" key="4">
    <source>
        <dbReference type="ARBA" id="ARBA00022527"/>
    </source>
</evidence>
<dbReference type="InterPro" id="IPR017441">
    <property type="entry name" value="Protein_kinase_ATP_BS"/>
</dbReference>
<dbReference type="Proteomes" id="UP000094336">
    <property type="component" value="Unassembled WGS sequence"/>
</dbReference>
<evidence type="ECO:0000256" key="7">
    <source>
        <dbReference type="ARBA" id="ARBA00022777"/>
    </source>
</evidence>
<keyword evidence="5 19" id="KW-0808">Transferase</keyword>
<evidence type="ECO:0000256" key="12">
    <source>
        <dbReference type="ARBA" id="ARBA00047899"/>
    </source>
</evidence>
<dbReference type="OrthoDB" id="377346at2759"/>
<dbReference type="GO" id="GO:0090267">
    <property type="term" value="P:positive regulation of mitotic cell cycle spindle assembly checkpoint"/>
    <property type="evidence" value="ECO:0007669"/>
    <property type="project" value="EnsemblFungi"/>
</dbReference>
<feature type="active site" description="Proton acceptor" evidence="14">
    <location>
        <position position="276"/>
    </location>
</feature>
<dbReference type="GO" id="GO:0000939">
    <property type="term" value="C:inner kinetochore"/>
    <property type="evidence" value="ECO:0007669"/>
    <property type="project" value="EnsemblFungi"/>
</dbReference>
<keyword evidence="4 18" id="KW-0723">Serine/threonine-protein kinase</keyword>
<name>A0A1E3QYY1_9ASCO</name>
<keyword evidence="7 19" id="KW-0418">Kinase</keyword>
<dbReference type="PROSITE" id="PS00107">
    <property type="entry name" value="PROTEIN_KINASE_ATP"/>
    <property type="match status" value="1"/>
</dbReference>